<sequence>MLVRGTFALSGIALLAAIIAGPLMEPNMKARLLHLRLHSYYSRHAPSQLEKLDSLVEKYAGNEAPLLSKVEAKYGVPVPEVDVWQLHDPVGVGAYVAYTAVKAHAFDLAVHLEARFPHVRATLRAQLAELGERAAAVRGFASAPAQLVLAALAYVLLATRSGGARRCLSLAVVSAAVALVIRPTVEDVSPASLRAGAAELLALAEHEWTQLALAGRVGATTICALFGALTCGRHHKSFVLFAWALAALALLNPPLPPSASTLDAIAQLGVADGASVSLFRHTDESLFAVHDLTFCTVLTLSPAAAAGGALNEWAAPVLAVGIVDRWLLLSNVRASKTDETRVRIDLPGVALPVYFLPLTLGVMLLAAALLSNRA</sequence>
<dbReference type="OrthoDB" id="10554552at2759"/>
<proteinExistence type="predicted"/>
<name>A0A8J5XW63_DIALT</name>
<keyword evidence="1" id="KW-0472">Membrane</keyword>
<keyword evidence="3" id="KW-1185">Reference proteome</keyword>
<feature type="transmembrane region" description="Helical" evidence="1">
    <location>
        <begin position="6"/>
        <end position="24"/>
    </location>
</feature>
<comment type="caution">
    <text evidence="2">The sequence shown here is derived from an EMBL/GenBank/DDBJ whole genome shotgun (WGS) entry which is preliminary data.</text>
</comment>
<keyword evidence="1" id="KW-0812">Transmembrane</keyword>
<feature type="transmembrane region" description="Helical" evidence="1">
    <location>
        <begin position="349"/>
        <end position="370"/>
    </location>
</feature>
<keyword evidence="1" id="KW-1133">Transmembrane helix</keyword>
<evidence type="ECO:0000313" key="2">
    <source>
        <dbReference type="EMBL" id="KAG8469607.1"/>
    </source>
</evidence>
<organism evidence="2 3">
    <name type="scientific">Diacronema lutheri</name>
    <name type="common">Unicellular marine alga</name>
    <name type="synonym">Monochrysis lutheri</name>
    <dbReference type="NCBI Taxonomy" id="2081491"/>
    <lineage>
        <taxon>Eukaryota</taxon>
        <taxon>Haptista</taxon>
        <taxon>Haptophyta</taxon>
        <taxon>Pavlovophyceae</taxon>
        <taxon>Pavlovales</taxon>
        <taxon>Pavlovaceae</taxon>
        <taxon>Diacronema</taxon>
    </lineage>
</organism>
<accession>A0A8J5XW63</accession>
<dbReference type="AlphaFoldDB" id="A0A8J5XW63"/>
<evidence type="ECO:0000256" key="1">
    <source>
        <dbReference type="SAM" id="Phobius"/>
    </source>
</evidence>
<gene>
    <name evidence="2" type="ORF">KFE25_006062</name>
</gene>
<dbReference type="Proteomes" id="UP000751190">
    <property type="component" value="Unassembled WGS sequence"/>
</dbReference>
<evidence type="ECO:0000313" key="3">
    <source>
        <dbReference type="Proteomes" id="UP000751190"/>
    </source>
</evidence>
<protein>
    <submittedName>
        <fullName evidence="2">Uncharacterized protein</fullName>
    </submittedName>
</protein>
<reference evidence="2" key="1">
    <citation type="submission" date="2021-05" db="EMBL/GenBank/DDBJ databases">
        <title>The genome of the haptophyte Pavlova lutheri (Diacronema luteri, Pavlovales) - a model for lipid biosynthesis in eukaryotic algae.</title>
        <authorList>
            <person name="Hulatt C.J."/>
            <person name="Posewitz M.C."/>
        </authorList>
    </citation>
    <scope>NUCLEOTIDE SEQUENCE</scope>
    <source>
        <strain evidence="2">NIVA-4/92</strain>
    </source>
</reference>
<dbReference type="EMBL" id="JAGTXO010000002">
    <property type="protein sequence ID" value="KAG8469607.1"/>
    <property type="molecule type" value="Genomic_DNA"/>
</dbReference>